<sequence>MMHRNHISNFEQAQSAYKLIQDWNGVPVSKFAEFDKAVMGGFKKAGMNEAEASEVVVKVLTEEIGNLGAARLLNDLQKGNPELFARTQSSLYQYWNKIQLSYSSFHDGKISMGMSESPYHIQDVILDTFSEYFKYAKQVPGSEDDSAYKSMMKDLESKGYGGFVDNIIRTFSPPSEFKPANDATRIALEYLKKQHVKYNTPSAIIKAVPFEEKSLNVLGNPFYRLSALCKSKVEVEVGAVDEVKKQAKWLIKELDDWVFDKKFFLIMYPLREKEELAASVLEQLSFRWKKDEALSKALESDLKKSIPQIPAGKLRWSMTEPDAPLNYFRDLAFEKPILASK</sequence>
<proteinExistence type="predicted"/>
<gene>
    <name evidence="1" type="ORF">CCR75_004861</name>
</gene>
<accession>A0A976IGA0</accession>
<dbReference type="Proteomes" id="UP000294530">
    <property type="component" value="Unassembled WGS sequence"/>
</dbReference>
<reference evidence="1 2" key="1">
    <citation type="journal article" date="2021" name="Genome Biol.">
        <title>AFLAP: assembly-free linkage analysis pipeline using k-mers from genome sequencing data.</title>
        <authorList>
            <person name="Fletcher K."/>
            <person name="Zhang L."/>
            <person name="Gil J."/>
            <person name="Han R."/>
            <person name="Cavanaugh K."/>
            <person name="Michelmore R."/>
        </authorList>
    </citation>
    <scope>NUCLEOTIDE SEQUENCE [LARGE SCALE GENOMIC DNA]</scope>
    <source>
        <strain evidence="1 2">SF5</strain>
    </source>
</reference>
<organism evidence="1 2">
    <name type="scientific">Bremia lactucae</name>
    <name type="common">Lettuce downy mildew</name>
    <dbReference type="NCBI Taxonomy" id="4779"/>
    <lineage>
        <taxon>Eukaryota</taxon>
        <taxon>Sar</taxon>
        <taxon>Stramenopiles</taxon>
        <taxon>Oomycota</taxon>
        <taxon>Peronosporomycetes</taxon>
        <taxon>Peronosporales</taxon>
        <taxon>Peronosporaceae</taxon>
        <taxon>Bremia</taxon>
    </lineage>
</organism>
<protein>
    <submittedName>
        <fullName evidence="1">Uncharacterized protein</fullName>
    </submittedName>
</protein>
<dbReference type="RefSeq" id="XP_067820792.1">
    <property type="nucleotide sequence ID" value="XM_067962947.1"/>
</dbReference>
<evidence type="ECO:0000313" key="2">
    <source>
        <dbReference type="Proteomes" id="UP000294530"/>
    </source>
</evidence>
<dbReference type="GeneID" id="94348618"/>
<evidence type="ECO:0000313" key="1">
    <source>
        <dbReference type="EMBL" id="TDH71293.1"/>
    </source>
</evidence>
<dbReference type="KEGG" id="blac:94348618"/>
<keyword evidence="2" id="KW-1185">Reference proteome</keyword>
<dbReference type="AlphaFoldDB" id="A0A976IGA0"/>
<dbReference type="EMBL" id="SHOA02000004">
    <property type="protein sequence ID" value="TDH71293.1"/>
    <property type="molecule type" value="Genomic_DNA"/>
</dbReference>
<name>A0A976IGA0_BRELC</name>
<comment type="caution">
    <text evidence="1">The sequence shown here is derived from an EMBL/GenBank/DDBJ whole genome shotgun (WGS) entry which is preliminary data.</text>
</comment>